<sequence length="69" mass="7844">MATWDFASIAFTTASELLMSLKDAVGCRDSTFLDFHNTAFLECLDDAFRDHHGGTFYESPKWYAFGLPR</sequence>
<keyword evidence="2" id="KW-1185">Reference proteome</keyword>
<dbReference type="AlphaFoldDB" id="A0A183EXW6"/>
<reference evidence="1 2" key="2">
    <citation type="submission" date="2018-11" db="EMBL/GenBank/DDBJ databases">
        <authorList>
            <consortium name="Pathogen Informatics"/>
        </authorList>
    </citation>
    <scope>NUCLEOTIDE SEQUENCE [LARGE SCALE GENOMIC DNA]</scope>
</reference>
<evidence type="ECO:0000313" key="1">
    <source>
        <dbReference type="EMBL" id="VDN44692.1"/>
    </source>
</evidence>
<evidence type="ECO:0000313" key="2">
    <source>
        <dbReference type="Proteomes" id="UP000271098"/>
    </source>
</evidence>
<dbReference type="Proteomes" id="UP000271098">
    <property type="component" value="Unassembled WGS sequence"/>
</dbReference>
<evidence type="ECO:0000313" key="3">
    <source>
        <dbReference type="WBParaSite" id="GPUH_0002583701-mRNA-1"/>
    </source>
</evidence>
<dbReference type="WBParaSite" id="GPUH_0002583701-mRNA-1">
    <property type="protein sequence ID" value="GPUH_0002583701-mRNA-1"/>
    <property type="gene ID" value="GPUH_0002583701"/>
</dbReference>
<reference evidence="3" key="1">
    <citation type="submission" date="2016-06" db="UniProtKB">
        <authorList>
            <consortium name="WormBaseParasite"/>
        </authorList>
    </citation>
    <scope>IDENTIFICATION</scope>
</reference>
<dbReference type="EMBL" id="UYRT01106964">
    <property type="protein sequence ID" value="VDN44692.1"/>
    <property type="molecule type" value="Genomic_DNA"/>
</dbReference>
<gene>
    <name evidence="1" type="ORF">GPUH_LOCUS25805</name>
</gene>
<protein>
    <submittedName>
        <fullName evidence="3">DUF4240 domain-containing protein</fullName>
    </submittedName>
</protein>
<accession>A0A183EXW6</accession>
<organism evidence="3">
    <name type="scientific">Gongylonema pulchrum</name>
    <dbReference type="NCBI Taxonomy" id="637853"/>
    <lineage>
        <taxon>Eukaryota</taxon>
        <taxon>Metazoa</taxon>
        <taxon>Ecdysozoa</taxon>
        <taxon>Nematoda</taxon>
        <taxon>Chromadorea</taxon>
        <taxon>Rhabditida</taxon>
        <taxon>Spirurina</taxon>
        <taxon>Spiruromorpha</taxon>
        <taxon>Spiruroidea</taxon>
        <taxon>Gongylonematidae</taxon>
        <taxon>Gongylonema</taxon>
    </lineage>
</organism>
<name>A0A183EXW6_9BILA</name>
<proteinExistence type="predicted"/>